<protein>
    <submittedName>
        <fullName evidence="1">Uncharacterized protein</fullName>
    </submittedName>
</protein>
<dbReference type="InterPro" id="IPR007750">
    <property type="entry name" value="DUF674"/>
</dbReference>
<reference evidence="1 2" key="1">
    <citation type="journal article" date="2022" name="Nat. Plants">
        <title>Genomes of leafy and leafless Platanthera orchids illuminate the evolution of mycoheterotrophy.</title>
        <authorList>
            <person name="Li M.H."/>
            <person name="Liu K.W."/>
            <person name="Li Z."/>
            <person name="Lu H.C."/>
            <person name="Ye Q.L."/>
            <person name="Zhang D."/>
            <person name="Wang J.Y."/>
            <person name="Li Y.F."/>
            <person name="Zhong Z.M."/>
            <person name="Liu X."/>
            <person name="Yu X."/>
            <person name="Liu D.K."/>
            <person name="Tu X.D."/>
            <person name="Liu B."/>
            <person name="Hao Y."/>
            <person name="Liao X.Y."/>
            <person name="Jiang Y.T."/>
            <person name="Sun W.H."/>
            <person name="Chen J."/>
            <person name="Chen Y.Q."/>
            <person name="Ai Y."/>
            <person name="Zhai J.W."/>
            <person name="Wu S.S."/>
            <person name="Zhou Z."/>
            <person name="Hsiao Y.Y."/>
            <person name="Wu W.L."/>
            <person name="Chen Y.Y."/>
            <person name="Lin Y.F."/>
            <person name="Hsu J.L."/>
            <person name="Li C.Y."/>
            <person name="Wang Z.W."/>
            <person name="Zhao X."/>
            <person name="Zhong W.Y."/>
            <person name="Ma X.K."/>
            <person name="Ma L."/>
            <person name="Huang J."/>
            <person name="Chen G.Z."/>
            <person name="Huang M.Z."/>
            <person name="Huang L."/>
            <person name="Peng D.H."/>
            <person name="Luo Y.B."/>
            <person name="Zou S.Q."/>
            <person name="Chen S.P."/>
            <person name="Lan S."/>
            <person name="Tsai W.C."/>
            <person name="Van de Peer Y."/>
            <person name="Liu Z.J."/>
        </authorList>
    </citation>
    <scope>NUCLEOTIDE SEQUENCE [LARGE SCALE GENOMIC DNA]</scope>
    <source>
        <strain evidence="1">Lor287</strain>
    </source>
</reference>
<dbReference type="PANTHER" id="PTHR33103:SF27">
    <property type="entry name" value="OS04G0594700 PROTEIN"/>
    <property type="match status" value="1"/>
</dbReference>
<dbReference type="AlphaFoldDB" id="A0AAP0AW88"/>
<sequence length="489" mass="54655">MRALGPQASPYFYPMSPSSSKLKVRFLVDKEQERVVFAEAGGEFVDVLFSFLALPLGRIGQLFEFTMGSLDALYQSVQRLDIKHLQTEACKEMLLNPRSAIALQSQDLKINIMHDQCPRIAYTCRDIGCLIQAKCCYTFTSKKSLCSRCGKPMDNILNLPKKASEEVGVFVNDTSNFMITDDLQVMPTSLSKAFFLLEDLQIDDAGILEERVVYFGTNEVLDLLDRSFVCNNVFTDVCFPDFNRENGDFYLPSEKEIAADEAEDTIVLKLFLNVINNTVLYAEVEEDFINLLFSFLTFPLGSIFGLFSDGVSSFGGCIGNLYSSMENMDSNCFKSEICRNMLLIPKLSAFYGIKNSMLELEEIKPIESTVLISCVNLDNGYKTCTFVPCAHELGETDFIEQNPKSANGATNNGGAFVVGSNKFIVSDRLEISPLSAISTILDEMDSPISNLVEVEVFVGRGEARSLLSAMMISTMVLTDVFYHQLKYRW</sequence>
<keyword evidence="2" id="KW-1185">Reference proteome</keyword>
<dbReference type="PANTHER" id="PTHR33103">
    <property type="entry name" value="OS01G0153900 PROTEIN"/>
    <property type="match status" value="1"/>
</dbReference>
<dbReference type="Proteomes" id="UP001418222">
    <property type="component" value="Unassembled WGS sequence"/>
</dbReference>
<dbReference type="Pfam" id="PF05056">
    <property type="entry name" value="DUF674"/>
    <property type="match status" value="1"/>
</dbReference>
<evidence type="ECO:0000313" key="1">
    <source>
        <dbReference type="EMBL" id="KAK8916931.1"/>
    </source>
</evidence>
<accession>A0AAP0AW88</accession>
<evidence type="ECO:0000313" key="2">
    <source>
        <dbReference type="Proteomes" id="UP001418222"/>
    </source>
</evidence>
<comment type="caution">
    <text evidence="1">The sequence shown here is derived from an EMBL/GenBank/DDBJ whole genome shotgun (WGS) entry which is preliminary data.</text>
</comment>
<proteinExistence type="predicted"/>
<organism evidence="1 2">
    <name type="scientific">Platanthera zijinensis</name>
    <dbReference type="NCBI Taxonomy" id="2320716"/>
    <lineage>
        <taxon>Eukaryota</taxon>
        <taxon>Viridiplantae</taxon>
        <taxon>Streptophyta</taxon>
        <taxon>Embryophyta</taxon>
        <taxon>Tracheophyta</taxon>
        <taxon>Spermatophyta</taxon>
        <taxon>Magnoliopsida</taxon>
        <taxon>Liliopsida</taxon>
        <taxon>Asparagales</taxon>
        <taxon>Orchidaceae</taxon>
        <taxon>Orchidoideae</taxon>
        <taxon>Orchideae</taxon>
        <taxon>Orchidinae</taxon>
        <taxon>Platanthera</taxon>
    </lineage>
</organism>
<dbReference type="EMBL" id="JBBWWQ010000020">
    <property type="protein sequence ID" value="KAK8916931.1"/>
    <property type="molecule type" value="Genomic_DNA"/>
</dbReference>
<gene>
    <name evidence="1" type="ORF">KSP39_PZI022653</name>
</gene>
<name>A0AAP0AW88_9ASPA</name>